<feature type="non-terminal residue" evidence="1">
    <location>
        <position position="1"/>
    </location>
</feature>
<reference evidence="1" key="1">
    <citation type="submission" date="2018-05" db="EMBL/GenBank/DDBJ databases">
        <authorList>
            <person name="Lanie J.A."/>
            <person name="Ng W.-L."/>
            <person name="Kazmierczak K.M."/>
            <person name="Andrzejewski T.M."/>
            <person name="Davidsen T.M."/>
            <person name="Wayne K.J."/>
            <person name="Tettelin H."/>
            <person name="Glass J.I."/>
            <person name="Rusch D."/>
            <person name="Podicherti R."/>
            <person name="Tsui H.-C.T."/>
            <person name="Winkler M.E."/>
        </authorList>
    </citation>
    <scope>NUCLEOTIDE SEQUENCE</scope>
</reference>
<evidence type="ECO:0000313" key="1">
    <source>
        <dbReference type="EMBL" id="SVE49136.1"/>
    </source>
</evidence>
<dbReference type="AlphaFoldDB" id="A0A383DX68"/>
<dbReference type="EMBL" id="UINC01220984">
    <property type="protein sequence ID" value="SVE49136.1"/>
    <property type="molecule type" value="Genomic_DNA"/>
</dbReference>
<sequence length="102" mass="11122">WRIPSLGELKELLSTGVEGNGDILKALNLPRNQLLATSTPSTLNVSRVHYVISSNPGKGSTKDKRRALNYLLVSPFDPKKVLVSSNEEMGGNNFPCKEIGDK</sequence>
<protein>
    <submittedName>
        <fullName evidence="1">Uncharacterized protein</fullName>
    </submittedName>
</protein>
<name>A0A383DX68_9ZZZZ</name>
<accession>A0A383DX68</accession>
<organism evidence="1">
    <name type="scientific">marine metagenome</name>
    <dbReference type="NCBI Taxonomy" id="408172"/>
    <lineage>
        <taxon>unclassified sequences</taxon>
        <taxon>metagenomes</taxon>
        <taxon>ecological metagenomes</taxon>
    </lineage>
</organism>
<gene>
    <name evidence="1" type="ORF">METZ01_LOCUS501990</name>
</gene>
<proteinExistence type="predicted"/>